<accession>A0AAN7YQ16</accession>
<dbReference type="AlphaFoldDB" id="A0AAN7YQ16"/>
<comment type="caution">
    <text evidence="1">The sequence shown here is derived from an EMBL/GenBank/DDBJ whole genome shotgun (WGS) entry which is preliminary data.</text>
</comment>
<organism evidence="1 2">
    <name type="scientific">Meristemomyces frigidus</name>
    <dbReference type="NCBI Taxonomy" id="1508187"/>
    <lineage>
        <taxon>Eukaryota</taxon>
        <taxon>Fungi</taxon>
        <taxon>Dikarya</taxon>
        <taxon>Ascomycota</taxon>
        <taxon>Pezizomycotina</taxon>
        <taxon>Dothideomycetes</taxon>
        <taxon>Dothideomycetidae</taxon>
        <taxon>Mycosphaerellales</taxon>
        <taxon>Teratosphaeriaceae</taxon>
        <taxon>Meristemomyces</taxon>
    </lineage>
</organism>
<dbReference type="Proteomes" id="UP001310890">
    <property type="component" value="Unassembled WGS sequence"/>
</dbReference>
<evidence type="ECO:0000313" key="1">
    <source>
        <dbReference type="EMBL" id="KAK5114134.1"/>
    </source>
</evidence>
<reference evidence="1" key="1">
    <citation type="submission" date="2023-08" db="EMBL/GenBank/DDBJ databases">
        <title>Black Yeasts Isolated from many extreme environments.</title>
        <authorList>
            <person name="Coleine C."/>
            <person name="Stajich J.E."/>
            <person name="Selbmann L."/>
        </authorList>
    </citation>
    <scope>NUCLEOTIDE SEQUENCE</scope>
    <source>
        <strain evidence="1">CCFEE 5401</strain>
    </source>
</reference>
<evidence type="ECO:0000313" key="2">
    <source>
        <dbReference type="Proteomes" id="UP001310890"/>
    </source>
</evidence>
<proteinExistence type="predicted"/>
<dbReference type="EMBL" id="JAVRRL010000019">
    <property type="protein sequence ID" value="KAK5114134.1"/>
    <property type="molecule type" value="Genomic_DNA"/>
</dbReference>
<protein>
    <submittedName>
        <fullName evidence="1">Uncharacterized protein</fullName>
    </submittedName>
</protein>
<name>A0AAN7YQ16_9PEZI</name>
<gene>
    <name evidence="1" type="ORF">LTR62_002704</name>
</gene>
<sequence length="87" mass="9464">MNATVVVLCVIVGCGVTVLMGWALTHRLFPSDVAPPEDADGSQARYMREVRLRHHDDLAAGLGARAVLEHSRRNQKASMYSDDSEAA</sequence>